<dbReference type="Gene3D" id="3.30.300.130">
    <property type="entry name" value="Fe-S cluster assembly (FSCA)"/>
    <property type="match status" value="1"/>
</dbReference>
<sequence length="99" mass="11091">MITKEKVLEALKQVIDFEIGLDIVSLGLVYDVAIDNENNVTVTMTMTTPACPLAGLILQDAEDKVRQIEGVKDVKINLTFDPPWTPDRMSEEIRKKFGI</sequence>
<dbReference type="PANTHER" id="PTHR42831">
    <property type="entry name" value="FE-S PROTEIN MATURATION AUXILIARY FACTOR YITW"/>
    <property type="match status" value="1"/>
</dbReference>
<accession>A0A832MP49</accession>
<comment type="caution">
    <text evidence="2">The sequence shown here is derived from an EMBL/GenBank/DDBJ whole genome shotgun (WGS) entry which is preliminary data.</text>
</comment>
<dbReference type="SUPFAM" id="SSF117916">
    <property type="entry name" value="Fe-S cluster assembly (FSCA) domain-like"/>
    <property type="match status" value="1"/>
</dbReference>
<organism evidence="2">
    <name type="scientific">Pseudothermotoga hypogea</name>
    <dbReference type="NCBI Taxonomy" id="57487"/>
    <lineage>
        <taxon>Bacteria</taxon>
        <taxon>Thermotogati</taxon>
        <taxon>Thermotogota</taxon>
        <taxon>Thermotogae</taxon>
        <taxon>Thermotogales</taxon>
        <taxon>Thermotogaceae</taxon>
        <taxon>Pseudothermotoga</taxon>
    </lineage>
</organism>
<evidence type="ECO:0000259" key="1">
    <source>
        <dbReference type="Pfam" id="PF01883"/>
    </source>
</evidence>
<dbReference type="PANTHER" id="PTHR42831:SF1">
    <property type="entry name" value="FE-S PROTEIN MATURATION AUXILIARY FACTOR YITW"/>
    <property type="match status" value="1"/>
</dbReference>
<evidence type="ECO:0000313" key="2">
    <source>
        <dbReference type="EMBL" id="HGZ78627.1"/>
    </source>
</evidence>
<dbReference type="EMBL" id="DTKQ01000013">
    <property type="protein sequence ID" value="HGZ78627.1"/>
    <property type="molecule type" value="Genomic_DNA"/>
</dbReference>
<dbReference type="InterPro" id="IPR052339">
    <property type="entry name" value="Fe-S_Maturation_MIP18"/>
</dbReference>
<gene>
    <name evidence="2" type="ORF">ENW55_01415</name>
</gene>
<dbReference type="AlphaFoldDB" id="A0A832MP49"/>
<dbReference type="Pfam" id="PF01883">
    <property type="entry name" value="FeS_assembly_P"/>
    <property type="match status" value="1"/>
</dbReference>
<name>A0A832MP49_9THEM</name>
<dbReference type="InterPro" id="IPR002744">
    <property type="entry name" value="MIP18-like"/>
</dbReference>
<feature type="domain" description="MIP18 family-like" evidence="1">
    <location>
        <begin position="4"/>
        <end position="77"/>
    </location>
</feature>
<reference evidence="2" key="1">
    <citation type="journal article" date="2020" name="mSystems">
        <title>Genome- and Community-Level Interaction Insights into Carbon Utilization and Element Cycling Functions of Hydrothermarchaeota in Hydrothermal Sediment.</title>
        <authorList>
            <person name="Zhou Z."/>
            <person name="Liu Y."/>
            <person name="Xu W."/>
            <person name="Pan J."/>
            <person name="Luo Z.H."/>
            <person name="Li M."/>
        </authorList>
    </citation>
    <scope>NUCLEOTIDE SEQUENCE [LARGE SCALE GENOMIC DNA]</scope>
    <source>
        <strain evidence="2">SpSt-86</strain>
    </source>
</reference>
<dbReference type="InterPro" id="IPR034904">
    <property type="entry name" value="FSCA_dom_sf"/>
</dbReference>
<protein>
    <submittedName>
        <fullName evidence="2">Metal-sulfur cluster assembly factor</fullName>
    </submittedName>
</protein>
<proteinExistence type="predicted"/>